<name>A0ABY8TIR6_TETOB</name>
<reference evidence="2 3" key="1">
    <citation type="submission" date="2023-05" db="EMBL/GenBank/DDBJ databases">
        <title>A 100% complete, gapless, phased diploid assembly of the Scenedesmus obliquus UTEX 3031 genome.</title>
        <authorList>
            <person name="Biondi T.C."/>
            <person name="Hanschen E.R."/>
            <person name="Kwon T."/>
            <person name="Eng W."/>
            <person name="Kruse C.P.S."/>
            <person name="Koehler S.I."/>
            <person name="Kunde Y."/>
            <person name="Gleasner C.D."/>
            <person name="You Mak K.T."/>
            <person name="Polle J."/>
            <person name="Hovde B.T."/>
            <person name="Starkenburg S.R."/>
        </authorList>
    </citation>
    <scope>NUCLEOTIDE SEQUENCE [LARGE SCALE GENOMIC DNA]</scope>
    <source>
        <strain evidence="2 3">DOE0152z</strain>
    </source>
</reference>
<evidence type="ECO:0000256" key="1">
    <source>
        <dbReference type="SAM" id="MobiDB-lite"/>
    </source>
</evidence>
<evidence type="ECO:0008006" key="4">
    <source>
        <dbReference type="Google" id="ProtNLM"/>
    </source>
</evidence>
<dbReference type="EMBL" id="CP126208">
    <property type="protein sequence ID" value="WIA08196.1"/>
    <property type="molecule type" value="Genomic_DNA"/>
</dbReference>
<evidence type="ECO:0000313" key="3">
    <source>
        <dbReference type="Proteomes" id="UP001244341"/>
    </source>
</evidence>
<proteinExistence type="predicted"/>
<feature type="compositionally biased region" description="Low complexity" evidence="1">
    <location>
        <begin position="109"/>
        <end position="145"/>
    </location>
</feature>
<gene>
    <name evidence="2" type="ORF">OEZ85_007648</name>
</gene>
<dbReference type="Proteomes" id="UP001244341">
    <property type="component" value="Chromosome 1b"/>
</dbReference>
<sequence length="251" mass="26272">MLFNGSTSQPLPGTQLISWDWDVAGKTAEGKAFRTSFTGAARSLVLPAGNYSASLTVQAVNQRSGSLEAGTDSVGYFLVVNGTAGSRGVSGGAGGAAAGKQVTAAAASAKKAGSGSSSSSSSSSQKQQQQQQQQQQQRRPATKAKTQVPKEAMFQSSGTQQTDESTEYEDESDAVDMNADCIDDRTRKAIPGCNGGTDSPQPIEVDDDYCLPWEEYENDMVAFKDCCNSALEKNIQDSGCVAVGIKPTGRR</sequence>
<accession>A0ABY8TIR6</accession>
<feature type="compositionally biased region" description="Acidic residues" evidence="1">
    <location>
        <begin position="164"/>
        <end position="174"/>
    </location>
</feature>
<keyword evidence="3" id="KW-1185">Reference proteome</keyword>
<organism evidence="2 3">
    <name type="scientific">Tetradesmus obliquus</name>
    <name type="common">Green alga</name>
    <name type="synonym">Acutodesmus obliquus</name>
    <dbReference type="NCBI Taxonomy" id="3088"/>
    <lineage>
        <taxon>Eukaryota</taxon>
        <taxon>Viridiplantae</taxon>
        <taxon>Chlorophyta</taxon>
        <taxon>core chlorophytes</taxon>
        <taxon>Chlorophyceae</taxon>
        <taxon>CS clade</taxon>
        <taxon>Sphaeropleales</taxon>
        <taxon>Scenedesmaceae</taxon>
        <taxon>Tetradesmus</taxon>
    </lineage>
</organism>
<feature type="region of interest" description="Disordered" evidence="1">
    <location>
        <begin position="109"/>
        <end position="176"/>
    </location>
</feature>
<evidence type="ECO:0000313" key="2">
    <source>
        <dbReference type="EMBL" id="WIA08196.1"/>
    </source>
</evidence>
<protein>
    <recommendedName>
        <fullName evidence="4">PKD/Chitinase domain-containing protein</fullName>
    </recommendedName>
</protein>